<keyword evidence="1" id="KW-1133">Transmembrane helix</keyword>
<evidence type="ECO:0000256" key="2">
    <source>
        <dbReference type="SAM" id="SignalP"/>
    </source>
</evidence>
<gene>
    <name evidence="3" type="ORF">P168DRAFT_339851</name>
</gene>
<evidence type="ECO:0000256" key="1">
    <source>
        <dbReference type="SAM" id="Phobius"/>
    </source>
</evidence>
<dbReference type="GeneID" id="36549309"/>
<name>A0A2I1D9N6_ASPC2</name>
<proteinExistence type="predicted"/>
<dbReference type="OrthoDB" id="3009728at2759"/>
<sequence>MAHTEALLFLILSGCVSRALARHTRFVNFFPMHRTELIKTRDTACAELFARKQAGDQVCHPLLDCMLEHTSEAVKNDIAGAIVALGLMPSMLTFLGSSTTEIALLAKRRPLLALLIASGSPSVSPVRTFEYPSPVEELKIREGGLVPPYFSPLQAAFVSMVEYALVLGAVANVYTAAFYAGRWTINMVDCDTDFYALVWAVLTIPLHICGLWCLALRTETKNDNKARRGDGWKSVGLRWLRHEATPCIVHEKLRLVQKPETYLFVVVSWWMATYTAVHVLYGTITFSTLQFLGWLDSLKLIARLVTSAIVCRAVLMFELSGMRNAMEEPSGAEDYSLVSNDIDFMKSLTGKSRLRAKT</sequence>
<evidence type="ECO:0000313" key="3">
    <source>
        <dbReference type="EMBL" id="PKY06591.1"/>
    </source>
</evidence>
<evidence type="ECO:0000313" key="4">
    <source>
        <dbReference type="Proteomes" id="UP000234254"/>
    </source>
</evidence>
<feature type="transmembrane region" description="Helical" evidence="1">
    <location>
        <begin position="78"/>
        <end position="106"/>
    </location>
</feature>
<keyword evidence="1" id="KW-0472">Membrane</keyword>
<keyword evidence="2" id="KW-0732">Signal</keyword>
<feature type="transmembrane region" description="Helical" evidence="1">
    <location>
        <begin position="194"/>
        <end position="215"/>
    </location>
</feature>
<feature type="signal peptide" evidence="2">
    <location>
        <begin position="1"/>
        <end position="21"/>
    </location>
</feature>
<protein>
    <submittedName>
        <fullName evidence="3">Uncharacterized protein</fullName>
    </submittedName>
</protein>
<keyword evidence="4" id="KW-1185">Reference proteome</keyword>
<dbReference type="RefSeq" id="XP_024695185.1">
    <property type="nucleotide sequence ID" value="XM_024841781.1"/>
</dbReference>
<comment type="caution">
    <text evidence="3">The sequence shown here is derived from an EMBL/GenBank/DDBJ whole genome shotgun (WGS) entry which is preliminary data.</text>
</comment>
<dbReference type="AlphaFoldDB" id="A0A2I1D9N6"/>
<dbReference type="VEuPathDB" id="FungiDB:P168DRAFT_339851"/>
<accession>A0A2I1D9N6</accession>
<feature type="transmembrane region" description="Helical" evidence="1">
    <location>
        <begin position="163"/>
        <end position="182"/>
    </location>
</feature>
<feature type="chain" id="PRO_5014152993" evidence="2">
    <location>
        <begin position="22"/>
        <end position="358"/>
    </location>
</feature>
<reference evidence="3" key="1">
    <citation type="submission" date="2016-12" db="EMBL/GenBank/DDBJ databases">
        <title>The genomes of Aspergillus section Nigri reveals drivers in fungal speciation.</title>
        <authorList>
            <consortium name="DOE Joint Genome Institute"/>
            <person name="Vesth T.C."/>
            <person name="Nybo J."/>
            <person name="Theobald S."/>
            <person name="Brandl J."/>
            <person name="Frisvad J.C."/>
            <person name="Nielsen K.F."/>
            <person name="Lyhne E.K."/>
            <person name="Kogle M.E."/>
            <person name="Kuo A."/>
            <person name="Riley R."/>
            <person name="Clum A."/>
            <person name="Nolan M."/>
            <person name="Lipzen A."/>
            <person name="Salamov A."/>
            <person name="Henrissat B."/>
            <person name="Wiebenga A."/>
            <person name="De vries R.P."/>
            <person name="Grigoriev I.V."/>
            <person name="Mortensen U.H."/>
            <person name="Andersen M.R."/>
            <person name="Baker S.E."/>
        </authorList>
    </citation>
    <scope>NUCLEOTIDE SEQUENCE</scope>
    <source>
        <strain evidence="3">IBT 28561</strain>
    </source>
</reference>
<feature type="transmembrane region" description="Helical" evidence="1">
    <location>
        <begin position="301"/>
        <end position="319"/>
    </location>
</feature>
<organism evidence="3 4">
    <name type="scientific">Aspergillus campestris (strain IBT 28561)</name>
    <dbReference type="NCBI Taxonomy" id="1392248"/>
    <lineage>
        <taxon>Eukaryota</taxon>
        <taxon>Fungi</taxon>
        <taxon>Dikarya</taxon>
        <taxon>Ascomycota</taxon>
        <taxon>Pezizomycotina</taxon>
        <taxon>Eurotiomycetes</taxon>
        <taxon>Eurotiomycetidae</taxon>
        <taxon>Eurotiales</taxon>
        <taxon>Aspergillaceae</taxon>
        <taxon>Aspergillus</taxon>
        <taxon>Aspergillus subgen. Circumdati</taxon>
    </lineage>
</organism>
<dbReference type="Proteomes" id="UP000234254">
    <property type="component" value="Unassembled WGS sequence"/>
</dbReference>
<keyword evidence="1" id="KW-0812">Transmembrane</keyword>
<feature type="transmembrane region" description="Helical" evidence="1">
    <location>
        <begin position="262"/>
        <end position="281"/>
    </location>
</feature>
<dbReference type="EMBL" id="MSFM01000003">
    <property type="protein sequence ID" value="PKY06591.1"/>
    <property type="molecule type" value="Genomic_DNA"/>
</dbReference>